<organism evidence="1">
    <name type="scientific">Siphoviridae sp. ctxc31</name>
    <dbReference type="NCBI Taxonomy" id="2826520"/>
    <lineage>
        <taxon>Viruses</taxon>
        <taxon>Duplodnaviria</taxon>
        <taxon>Heunggongvirae</taxon>
        <taxon>Uroviricota</taxon>
        <taxon>Caudoviricetes</taxon>
    </lineage>
</organism>
<proteinExistence type="predicted"/>
<reference evidence="1" key="1">
    <citation type="journal article" date="2021" name="Proc. Natl. Acad. Sci. U.S.A.">
        <title>A Catalog of Tens of Thousands of Viruses from Human Metagenomes Reveals Hidden Associations with Chronic Diseases.</title>
        <authorList>
            <person name="Tisza M.J."/>
            <person name="Buck C.B."/>
        </authorList>
    </citation>
    <scope>NUCLEOTIDE SEQUENCE</scope>
    <source>
        <strain evidence="1">Ctxc31</strain>
    </source>
</reference>
<dbReference type="EMBL" id="BK014938">
    <property type="protein sequence ID" value="DAD83506.1"/>
    <property type="molecule type" value="Genomic_DNA"/>
</dbReference>
<sequence>MSSVSTIQKKAIEMVGTLGRAALATLYPNDFEIYLCSLELTDSQGRTIDFFTFPIMPDSIRKSELKRSTVRNTAGGITTLTSPIYSPSEINIRGNFGKNFKILLSENESVSGVAFSIRNGMYDLYQIGSKKSSNLKTPDFDISVKTGFGASRILKAIISKSNGVDNDGKPFRLYFYNMAFGENYLVTIPPSGAEFSMNIQKNMIWEYNINMTVIAPLEAVKNSPGSSSMVKKLASSTIQKSVNDLASYVAGIL</sequence>
<evidence type="ECO:0000313" key="1">
    <source>
        <dbReference type="EMBL" id="DAD83506.1"/>
    </source>
</evidence>
<name>A0A8S5MMX0_9CAUD</name>
<accession>A0A8S5MMX0</accession>
<protein>
    <submittedName>
        <fullName evidence="1">Uncharacterized protein</fullName>
    </submittedName>
</protein>